<accession>A0A9W4SJS4</accession>
<gene>
    <name evidence="2" type="ORF">FWILDA_LOCUS5605</name>
</gene>
<dbReference type="SUPFAM" id="SSF82171">
    <property type="entry name" value="DPP6 N-terminal domain-like"/>
    <property type="match status" value="1"/>
</dbReference>
<evidence type="ECO:0000313" key="2">
    <source>
        <dbReference type="EMBL" id="CAI2172492.1"/>
    </source>
</evidence>
<reference evidence="2" key="1">
    <citation type="submission" date="2022-08" db="EMBL/GenBank/DDBJ databases">
        <authorList>
            <person name="Kallberg Y."/>
            <person name="Tangrot J."/>
            <person name="Rosling A."/>
        </authorList>
    </citation>
    <scope>NUCLEOTIDE SEQUENCE</scope>
    <source>
        <strain evidence="2">Wild A</strain>
    </source>
</reference>
<sequence>MYDESSDMAEKRGFIDDTYRRKRPHDGKPITMIESSPNGEFIVTYSEKDNTVVGWNVGNEVGILEPIKDKEDDSHIIHIEHNKEKKIVRMCVSNEKILAYSNVEYGLRVSTELKSEKEGIHEYLKIVDMDKNKKKELYFKYFLDLFYCSFNSKEEFILYGVDGDIDEHNIIWVYSTNGNRWKCKKIYTVPKISELISISKFNKIWLRSVEHINEWNIKSKETTIISTITRGIKTRDIRISDYDKYTCIKIMNKVIVYSNDMGIPIPIASLDLNDESKLYKFMKNTPELNCLLLTLIDHKSNKKILDYITTRCRKICIDQLNNSTLSTNEYVDEDLPNFPCIFYRESKDNVESKDTVESEVMVESKSYIFLVVEGYVWKFQFDKIVTDFLLEIKTNAYDDVFAESWMTYFDRDDRHDKFENPFIQDLNIDKNELLREGQIPKKTINHKFDDKDIRLEIFTLKEFIGLRVINVKNDEIICELSNKTKYEKEVLVVEEIKIFKNKHIVLSTNIGVFIFYLEKNKLSLDYFQYIHHQLKKQVKLKRLQNFMFFNTLVDNKEFPIDGWVSYVNNDRENFLKYGAALLIFAIDVHDLKLVDDIYKKCLDCFKQDLENNKAFLTVINTSMPFLKKSYPEYLLSYYYANVDESRRKVNELIKNDEWRPEEFPEMKKNLLKILDVQ</sequence>
<keyword evidence="3" id="KW-1185">Reference proteome</keyword>
<feature type="region of interest" description="Disordered" evidence="1">
    <location>
        <begin position="1"/>
        <end position="30"/>
    </location>
</feature>
<dbReference type="AlphaFoldDB" id="A0A9W4SJS4"/>
<evidence type="ECO:0000256" key="1">
    <source>
        <dbReference type="SAM" id="MobiDB-lite"/>
    </source>
</evidence>
<proteinExistence type="predicted"/>
<name>A0A9W4SJS4_9GLOM</name>
<protein>
    <submittedName>
        <fullName evidence="2">19542_t:CDS:1</fullName>
    </submittedName>
</protein>
<dbReference type="EMBL" id="CAMKVN010000947">
    <property type="protein sequence ID" value="CAI2172492.1"/>
    <property type="molecule type" value="Genomic_DNA"/>
</dbReference>
<organism evidence="2 3">
    <name type="scientific">Funneliformis geosporum</name>
    <dbReference type="NCBI Taxonomy" id="1117311"/>
    <lineage>
        <taxon>Eukaryota</taxon>
        <taxon>Fungi</taxon>
        <taxon>Fungi incertae sedis</taxon>
        <taxon>Mucoromycota</taxon>
        <taxon>Glomeromycotina</taxon>
        <taxon>Glomeromycetes</taxon>
        <taxon>Glomerales</taxon>
        <taxon>Glomeraceae</taxon>
        <taxon>Funneliformis</taxon>
    </lineage>
</organism>
<dbReference type="OrthoDB" id="2419826at2759"/>
<comment type="caution">
    <text evidence="2">The sequence shown here is derived from an EMBL/GenBank/DDBJ whole genome shotgun (WGS) entry which is preliminary data.</text>
</comment>
<feature type="compositionally biased region" description="Basic and acidic residues" evidence="1">
    <location>
        <begin position="8"/>
        <end position="19"/>
    </location>
</feature>
<dbReference type="Proteomes" id="UP001153678">
    <property type="component" value="Unassembled WGS sequence"/>
</dbReference>
<evidence type="ECO:0000313" key="3">
    <source>
        <dbReference type="Proteomes" id="UP001153678"/>
    </source>
</evidence>